<protein>
    <recommendedName>
        <fullName evidence="2">BZIP domain-containing protein</fullName>
    </recommendedName>
</protein>
<gene>
    <name evidence="3" type="ORF">C0Q70_15579</name>
</gene>
<dbReference type="InterPro" id="IPR004827">
    <property type="entry name" value="bZIP"/>
</dbReference>
<feature type="domain" description="BZIP" evidence="2">
    <location>
        <begin position="8"/>
        <end position="47"/>
    </location>
</feature>
<dbReference type="SUPFAM" id="SSF57959">
    <property type="entry name" value="Leucine zipper domain"/>
    <property type="match status" value="1"/>
</dbReference>
<sequence length="71" mass="8695">MSTEEMDMAYREKRRKNNESAKRSRDAKREKEELLEREHFRLQQSNAKKRAYLYFLDVIARNLEQRLKSSS</sequence>
<feature type="compositionally biased region" description="Basic and acidic residues" evidence="1">
    <location>
        <begin position="17"/>
        <end position="34"/>
    </location>
</feature>
<feature type="region of interest" description="Disordered" evidence="1">
    <location>
        <begin position="1"/>
        <end position="34"/>
    </location>
</feature>
<organism evidence="3 4">
    <name type="scientific">Pomacea canaliculata</name>
    <name type="common">Golden apple snail</name>
    <dbReference type="NCBI Taxonomy" id="400727"/>
    <lineage>
        <taxon>Eukaryota</taxon>
        <taxon>Metazoa</taxon>
        <taxon>Spiralia</taxon>
        <taxon>Lophotrochozoa</taxon>
        <taxon>Mollusca</taxon>
        <taxon>Gastropoda</taxon>
        <taxon>Caenogastropoda</taxon>
        <taxon>Architaenioglossa</taxon>
        <taxon>Ampullarioidea</taxon>
        <taxon>Ampullariidae</taxon>
        <taxon>Pomacea</taxon>
    </lineage>
</organism>
<dbReference type="AlphaFoldDB" id="A0A2T7NV89"/>
<dbReference type="EMBL" id="PZQS01000009">
    <property type="protein sequence ID" value="PVD25081.1"/>
    <property type="molecule type" value="Genomic_DNA"/>
</dbReference>
<evidence type="ECO:0000256" key="1">
    <source>
        <dbReference type="SAM" id="MobiDB-lite"/>
    </source>
</evidence>
<reference evidence="3 4" key="1">
    <citation type="submission" date="2018-04" db="EMBL/GenBank/DDBJ databases">
        <title>The genome of golden apple snail Pomacea canaliculata provides insight into stress tolerance and invasive adaptation.</title>
        <authorList>
            <person name="Liu C."/>
            <person name="Liu B."/>
            <person name="Ren Y."/>
            <person name="Zhang Y."/>
            <person name="Wang H."/>
            <person name="Li S."/>
            <person name="Jiang F."/>
            <person name="Yin L."/>
            <person name="Zhang G."/>
            <person name="Qian W."/>
            <person name="Fan W."/>
        </authorList>
    </citation>
    <scope>NUCLEOTIDE SEQUENCE [LARGE SCALE GENOMIC DNA]</scope>
    <source>
        <strain evidence="3">SZHN2017</strain>
        <tissue evidence="3">Muscle</tissue>
    </source>
</reference>
<dbReference type="Proteomes" id="UP000245119">
    <property type="component" value="Linkage Group LG9"/>
</dbReference>
<keyword evidence="4" id="KW-1185">Reference proteome</keyword>
<evidence type="ECO:0000313" key="4">
    <source>
        <dbReference type="Proteomes" id="UP000245119"/>
    </source>
</evidence>
<evidence type="ECO:0000313" key="3">
    <source>
        <dbReference type="EMBL" id="PVD25081.1"/>
    </source>
</evidence>
<proteinExistence type="predicted"/>
<accession>A0A2T7NV89</accession>
<comment type="caution">
    <text evidence="3">The sequence shown here is derived from an EMBL/GenBank/DDBJ whole genome shotgun (WGS) entry which is preliminary data.</text>
</comment>
<dbReference type="InterPro" id="IPR046347">
    <property type="entry name" value="bZIP_sf"/>
</dbReference>
<name>A0A2T7NV89_POMCA</name>
<dbReference type="Pfam" id="PF07716">
    <property type="entry name" value="bZIP_2"/>
    <property type="match status" value="1"/>
</dbReference>
<dbReference type="Gene3D" id="1.20.5.170">
    <property type="match status" value="1"/>
</dbReference>
<evidence type="ECO:0000259" key="2">
    <source>
        <dbReference type="Pfam" id="PF07716"/>
    </source>
</evidence>
<dbReference type="GO" id="GO:0003700">
    <property type="term" value="F:DNA-binding transcription factor activity"/>
    <property type="evidence" value="ECO:0007669"/>
    <property type="project" value="InterPro"/>
</dbReference>